<dbReference type="Gene3D" id="3.40.50.2000">
    <property type="entry name" value="Glycogen Phosphorylase B"/>
    <property type="match status" value="1"/>
</dbReference>
<organism evidence="13">
    <name type="scientific">Clastoptera arizonana</name>
    <name type="common">Arizona spittle bug</name>
    <dbReference type="NCBI Taxonomy" id="38151"/>
    <lineage>
        <taxon>Eukaryota</taxon>
        <taxon>Metazoa</taxon>
        <taxon>Ecdysozoa</taxon>
        <taxon>Arthropoda</taxon>
        <taxon>Hexapoda</taxon>
        <taxon>Insecta</taxon>
        <taxon>Pterygota</taxon>
        <taxon>Neoptera</taxon>
        <taxon>Paraneoptera</taxon>
        <taxon>Hemiptera</taxon>
        <taxon>Auchenorrhyncha</taxon>
        <taxon>Cercopoidea</taxon>
        <taxon>Clastopteridae</taxon>
        <taxon>Clastoptera</taxon>
    </lineage>
</organism>
<dbReference type="PANTHER" id="PTHR48043">
    <property type="entry name" value="EG:EG0003.4 PROTEIN-RELATED"/>
    <property type="match status" value="1"/>
</dbReference>
<evidence type="ECO:0000313" key="13">
    <source>
        <dbReference type="EMBL" id="JAS18996.1"/>
    </source>
</evidence>
<dbReference type="GO" id="GO:0015020">
    <property type="term" value="F:glucuronosyltransferase activity"/>
    <property type="evidence" value="ECO:0007669"/>
    <property type="project" value="UniProtKB-EC"/>
</dbReference>
<feature type="transmembrane region" description="Helical" evidence="12">
    <location>
        <begin position="15"/>
        <end position="36"/>
    </location>
</feature>
<dbReference type="AlphaFoldDB" id="A0A1B6CZZ4"/>
<evidence type="ECO:0000256" key="4">
    <source>
        <dbReference type="ARBA" id="ARBA00022679"/>
    </source>
</evidence>
<evidence type="ECO:0000256" key="7">
    <source>
        <dbReference type="ARBA" id="ARBA00022989"/>
    </source>
</evidence>
<reference evidence="13" key="1">
    <citation type="submission" date="2015-12" db="EMBL/GenBank/DDBJ databases">
        <title>De novo transcriptome assembly of four potential Pierce s Disease insect vectors from Arizona vineyards.</title>
        <authorList>
            <person name="Tassone E.E."/>
        </authorList>
    </citation>
    <scope>NUCLEOTIDE SEQUENCE</scope>
</reference>
<dbReference type="GO" id="GO:0016020">
    <property type="term" value="C:membrane"/>
    <property type="evidence" value="ECO:0007669"/>
    <property type="project" value="UniProtKB-SubCell"/>
</dbReference>
<dbReference type="PROSITE" id="PS00375">
    <property type="entry name" value="UDPGT"/>
    <property type="match status" value="1"/>
</dbReference>
<evidence type="ECO:0000256" key="8">
    <source>
        <dbReference type="ARBA" id="ARBA00023136"/>
    </source>
</evidence>
<accession>A0A1B6CZZ4</accession>
<comment type="caution">
    <text evidence="12">Lacks conserved residue(s) required for the propagation of feature annotation.</text>
</comment>
<feature type="non-terminal residue" evidence="13">
    <location>
        <position position="1"/>
    </location>
</feature>
<evidence type="ECO:0000256" key="9">
    <source>
        <dbReference type="ARBA" id="ARBA00023180"/>
    </source>
</evidence>
<dbReference type="EMBL" id="GEDC01018302">
    <property type="protein sequence ID" value="JAS18996.1"/>
    <property type="molecule type" value="Transcribed_RNA"/>
</dbReference>
<proteinExistence type="inferred from homology"/>
<keyword evidence="5 12" id="KW-0812">Transmembrane</keyword>
<dbReference type="PANTHER" id="PTHR48043:SF145">
    <property type="entry name" value="FI06409P-RELATED"/>
    <property type="match status" value="1"/>
</dbReference>
<evidence type="ECO:0000256" key="1">
    <source>
        <dbReference type="ARBA" id="ARBA00004240"/>
    </source>
</evidence>
<evidence type="ECO:0000256" key="6">
    <source>
        <dbReference type="ARBA" id="ARBA00022824"/>
    </source>
</evidence>
<comment type="subcellular location">
    <subcellularLocation>
        <location evidence="10">Endomembrane system</location>
        <topology evidence="10">Single-pass type I membrane protein</topology>
    </subcellularLocation>
    <subcellularLocation>
        <location evidence="1">Endoplasmic reticulum</location>
    </subcellularLocation>
    <subcellularLocation>
        <location evidence="12">Membrane</location>
        <topology evidence="12">Single-pass membrane protein</topology>
    </subcellularLocation>
</comment>
<evidence type="ECO:0000256" key="12">
    <source>
        <dbReference type="RuleBase" id="RU362059"/>
    </source>
</evidence>
<keyword evidence="6" id="KW-0256">Endoplasmic reticulum</keyword>
<dbReference type="GO" id="GO:0005783">
    <property type="term" value="C:endoplasmic reticulum"/>
    <property type="evidence" value="ECO:0007669"/>
    <property type="project" value="UniProtKB-SubCell"/>
</dbReference>
<dbReference type="CDD" id="cd03784">
    <property type="entry name" value="GT1_Gtf-like"/>
    <property type="match status" value="1"/>
</dbReference>
<evidence type="ECO:0000256" key="11">
    <source>
        <dbReference type="RuleBase" id="RU003718"/>
    </source>
</evidence>
<dbReference type="EC" id="2.4.1.17" evidence="12"/>
<dbReference type="FunFam" id="3.40.50.2000:FF:000050">
    <property type="entry name" value="UDP-glucuronosyltransferase"/>
    <property type="match status" value="1"/>
</dbReference>
<keyword evidence="3 11" id="KW-0328">Glycosyltransferase</keyword>
<dbReference type="InterPro" id="IPR035595">
    <property type="entry name" value="UDP_glycos_trans_CS"/>
</dbReference>
<evidence type="ECO:0000256" key="2">
    <source>
        <dbReference type="ARBA" id="ARBA00009995"/>
    </source>
</evidence>
<dbReference type="Pfam" id="PF00201">
    <property type="entry name" value="UDPGT"/>
    <property type="match status" value="1"/>
</dbReference>
<sequence>LNTVFAIVCGETMKILWFVILTCISCIVGEKILAIFPSASKSHLYSFEPLFTTLATRGHQVVLVSLYPLSYKNKNFTNIVINTGILKKRYDYSNLTNYDPSIQYDNSIVANIIFRDMAEIDELVLELMLQKLNDKYEFDLMMTEIFNTDLFLGFAHKFQTQIILLSSSSIEPWGTYRFGVPENPSFIQYANSYQKNLVSFLDRLRNVYDILYFKLYYEQIHIKTLNQVAKKLFGEDMPPLEELIEQSRLLLVNTHSSFKPVRPLSPQVIEVAGLHLKALKPVPKDIEDFINASEHGVVLFSFGSIVQSSTMSESTRRAFCDVFSQLPQRVLWKWEEDEMPEKPENVKIVKWLPQRDVLGHPNIKLFISHGGLLGTIEAVHNAVPILGIPFFGDQMQNIAYLAQIGVAIQLDFVNITKESVSYAVKTLLNDKSFKERAVKVSEIYHDRPQSPLDTAVYWTEYVIRHKGAHHLRTAAVDLPWYQYLLLDVIFVLLLCCITVVVIIFYVVKLIYKTLCETKQKQKIH</sequence>
<dbReference type="InterPro" id="IPR050271">
    <property type="entry name" value="UDP-glycosyltransferase"/>
</dbReference>
<keyword evidence="7 12" id="KW-1133">Transmembrane helix</keyword>
<comment type="catalytic activity">
    <reaction evidence="12">
        <text>glucuronate acceptor + UDP-alpha-D-glucuronate = acceptor beta-D-glucuronoside + UDP + H(+)</text>
        <dbReference type="Rhea" id="RHEA:21032"/>
        <dbReference type="ChEBI" id="CHEBI:15378"/>
        <dbReference type="ChEBI" id="CHEBI:58052"/>
        <dbReference type="ChEBI" id="CHEBI:58223"/>
        <dbReference type="ChEBI" id="CHEBI:132367"/>
        <dbReference type="ChEBI" id="CHEBI:132368"/>
        <dbReference type="EC" id="2.4.1.17"/>
    </reaction>
</comment>
<feature type="transmembrane region" description="Helical" evidence="12">
    <location>
        <begin position="480"/>
        <end position="511"/>
    </location>
</feature>
<protein>
    <recommendedName>
        <fullName evidence="12">UDP-glucuronosyltransferase</fullName>
        <ecNumber evidence="12">2.4.1.17</ecNumber>
    </recommendedName>
</protein>
<gene>
    <name evidence="13" type="ORF">g.29732</name>
</gene>
<comment type="similarity">
    <text evidence="2 11">Belongs to the UDP-glycosyltransferase family.</text>
</comment>
<keyword evidence="4 11" id="KW-0808">Transferase</keyword>
<evidence type="ECO:0000256" key="5">
    <source>
        <dbReference type="ARBA" id="ARBA00022692"/>
    </source>
</evidence>
<name>A0A1B6CZZ4_9HEMI</name>
<keyword evidence="8 12" id="KW-0472">Membrane</keyword>
<evidence type="ECO:0000256" key="10">
    <source>
        <dbReference type="ARBA" id="ARBA00046288"/>
    </source>
</evidence>
<dbReference type="InterPro" id="IPR002213">
    <property type="entry name" value="UDP_glucos_trans"/>
</dbReference>
<evidence type="ECO:0000256" key="3">
    <source>
        <dbReference type="ARBA" id="ARBA00022676"/>
    </source>
</evidence>
<keyword evidence="9" id="KW-0325">Glycoprotein</keyword>
<dbReference type="SUPFAM" id="SSF53756">
    <property type="entry name" value="UDP-Glycosyltransferase/glycogen phosphorylase"/>
    <property type="match status" value="1"/>
</dbReference>